<dbReference type="InterPro" id="IPR045175">
    <property type="entry name" value="M28_fam"/>
</dbReference>
<dbReference type="InterPro" id="IPR046450">
    <property type="entry name" value="PA_dom_sf"/>
</dbReference>
<dbReference type="AlphaFoldDB" id="A0A3N4NT55"/>
<organism evidence="3 4">
    <name type="scientific">Aureibaculum marinum</name>
    <dbReference type="NCBI Taxonomy" id="2487930"/>
    <lineage>
        <taxon>Bacteria</taxon>
        <taxon>Pseudomonadati</taxon>
        <taxon>Bacteroidota</taxon>
        <taxon>Flavobacteriia</taxon>
        <taxon>Flavobacteriales</taxon>
        <taxon>Flavobacteriaceae</taxon>
        <taxon>Aureibaculum</taxon>
    </lineage>
</organism>
<dbReference type="Gene3D" id="3.40.630.10">
    <property type="entry name" value="Zn peptidases"/>
    <property type="match status" value="1"/>
</dbReference>
<evidence type="ECO:0000313" key="3">
    <source>
        <dbReference type="EMBL" id="RPD99572.1"/>
    </source>
</evidence>
<dbReference type="PANTHER" id="PTHR12147">
    <property type="entry name" value="METALLOPEPTIDASE M28 FAMILY MEMBER"/>
    <property type="match status" value="1"/>
</dbReference>
<dbReference type="SUPFAM" id="SSF52025">
    <property type="entry name" value="PA domain"/>
    <property type="match status" value="1"/>
</dbReference>
<feature type="signal peptide" evidence="1">
    <location>
        <begin position="1"/>
        <end position="21"/>
    </location>
</feature>
<keyword evidence="1" id="KW-0732">Signal</keyword>
<dbReference type="Proteomes" id="UP000270856">
    <property type="component" value="Unassembled WGS sequence"/>
</dbReference>
<protein>
    <submittedName>
        <fullName evidence="3">M28 family peptidase</fullName>
    </submittedName>
</protein>
<dbReference type="GO" id="GO:0008235">
    <property type="term" value="F:metalloexopeptidase activity"/>
    <property type="evidence" value="ECO:0007669"/>
    <property type="project" value="InterPro"/>
</dbReference>
<dbReference type="GO" id="GO:0006508">
    <property type="term" value="P:proteolysis"/>
    <property type="evidence" value="ECO:0007669"/>
    <property type="project" value="InterPro"/>
</dbReference>
<dbReference type="Gene3D" id="3.50.30.30">
    <property type="match status" value="1"/>
</dbReference>
<dbReference type="InterPro" id="IPR007484">
    <property type="entry name" value="Peptidase_M28"/>
</dbReference>
<feature type="domain" description="Peptidase M28" evidence="2">
    <location>
        <begin position="250"/>
        <end position="453"/>
    </location>
</feature>
<reference evidence="3 4" key="1">
    <citation type="submission" date="2018-11" db="EMBL/GenBank/DDBJ databases">
        <title>Aureibaculum marinum gen. nov., sp. nov., a member of the family Flavobacteriaceae isolated from the Bohai Sea.</title>
        <authorList>
            <person name="Ji X."/>
        </authorList>
    </citation>
    <scope>NUCLEOTIDE SEQUENCE [LARGE SCALE GENOMIC DNA]</scope>
    <source>
        <strain evidence="3 4">BH-SD17</strain>
    </source>
</reference>
<comment type="caution">
    <text evidence="3">The sequence shown here is derived from an EMBL/GenBank/DDBJ whole genome shotgun (WGS) entry which is preliminary data.</text>
</comment>
<dbReference type="Pfam" id="PF04389">
    <property type="entry name" value="Peptidase_M28"/>
    <property type="match status" value="1"/>
</dbReference>
<dbReference type="SUPFAM" id="SSF53187">
    <property type="entry name" value="Zn-dependent exopeptidases"/>
    <property type="match status" value="1"/>
</dbReference>
<evidence type="ECO:0000259" key="2">
    <source>
        <dbReference type="Pfam" id="PF04389"/>
    </source>
</evidence>
<dbReference type="RefSeq" id="WP_123896537.1">
    <property type="nucleotide sequence ID" value="NZ_RPFJ01000003.1"/>
</dbReference>
<evidence type="ECO:0000313" key="4">
    <source>
        <dbReference type="Proteomes" id="UP000270856"/>
    </source>
</evidence>
<name>A0A3N4NT55_9FLAO</name>
<dbReference type="PANTHER" id="PTHR12147:SF26">
    <property type="entry name" value="PEPTIDASE M28 DOMAIN-CONTAINING PROTEIN"/>
    <property type="match status" value="1"/>
</dbReference>
<dbReference type="EMBL" id="RPFJ01000003">
    <property type="protein sequence ID" value="RPD99572.1"/>
    <property type="molecule type" value="Genomic_DNA"/>
</dbReference>
<gene>
    <name evidence="3" type="ORF">EGM88_03225</name>
</gene>
<dbReference type="OrthoDB" id="9778250at2"/>
<accession>A0A3N4NT55</accession>
<feature type="chain" id="PRO_5018302299" evidence="1">
    <location>
        <begin position="22"/>
        <end position="488"/>
    </location>
</feature>
<sequence length="488" mass="54003">MKKVILFPAFLLVFLTCTSQTDVDKVNETVSKNDIEGHIYFLASDELKGRETGTTEIDIAASYLANSFRRYGVKPANNGSYYQSVELEKTSAANNIKAELNTLKSNHLLPLSARNFNFTGDAIFLNYGLKDDYKNKNVKGKLVVVKAGTAEKSDARSSFRAAGNKRKIASEHGAAGLIELSNADDTTWKQLSGYFGNEKIDLKSDDTKSLVHVWLQDAEKRIEKELISSKKISGKLSVSGIVKSAVPSRNVVGIVEGTDPKLKDEYIIYSAHYDHIGIGEPNAENDSIYNGARDNAVGTVTVLSAAKNIAKYPTKRSALFILFTGEEKGLLGSKWYVEHPIIPLKQMVYCFNSDNGGYNDTSIATIVGLNRTTAGKHISNAVSEFGLKAIDDPAGEQGLFDRSDNVNFAAKGIPAPTFSLGFTAFDKEINKYYHKTSDNPETLDYDYLEKFFKSYVMACRLIANDPKTPFWIEGDKYYEIGKKLYTMK</sequence>
<evidence type="ECO:0000256" key="1">
    <source>
        <dbReference type="SAM" id="SignalP"/>
    </source>
</evidence>
<keyword evidence="4" id="KW-1185">Reference proteome</keyword>
<proteinExistence type="predicted"/>